<dbReference type="InterPro" id="IPR009784">
    <property type="entry name" value="DUF1349"/>
</dbReference>
<dbReference type="Pfam" id="PF07081">
    <property type="entry name" value="DUF1349"/>
    <property type="match status" value="1"/>
</dbReference>
<dbReference type="RefSeq" id="WP_115480626.1">
    <property type="nucleotide sequence ID" value="NZ_QRCT01000010.1"/>
</dbReference>
<dbReference type="PANTHER" id="PTHR35332">
    <property type="entry name" value="REGULATION OF ENOLASE PROTEIN 1"/>
    <property type="match status" value="1"/>
</dbReference>
<evidence type="ECO:0000313" key="1">
    <source>
        <dbReference type="EMBL" id="RDU24879.1"/>
    </source>
</evidence>
<sequence length="193" mass="22577">MSKTILNEMTWFNEPPQWELNENCLTVKTGNKTDFWVKTFYGFERDNGHFLYKNVKGDFTVQVTLIGNYEELYDQAGLMVRIDEKNWVKTGIEFTDSEIHLSAVVTKEYSDWSVLNFPNYTGELTIRLTRHGKAIRIQYLADKGKWRLIRLGYLDIPEECQVGIMCCSPQREGFDVEFKNFSIIDPISPNLHE</sequence>
<reference evidence="1 2" key="1">
    <citation type="submission" date="2018-07" db="EMBL/GenBank/DDBJ databases">
        <title>Anaerosacharophilus polymeroproducens gen. nov. sp. nov., an anaerobic bacterium isolated from salt field.</title>
        <authorList>
            <person name="Kim W."/>
            <person name="Yang S.-H."/>
            <person name="Oh J."/>
            <person name="Lee J.-H."/>
            <person name="Kwon K.K."/>
        </authorList>
    </citation>
    <scope>NUCLEOTIDE SEQUENCE [LARGE SCALE GENOMIC DNA]</scope>
    <source>
        <strain evidence="1 2">MCWD5</strain>
    </source>
</reference>
<proteinExistence type="predicted"/>
<gene>
    <name evidence="1" type="ORF">DWV06_02580</name>
</gene>
<dbReference type="InterPro" id="IPR015987">
    <property type="entry name" value="UCP022704"/>
</dbReference>
<dbReference type="Proteomes" id="UP000255036">
    <property type="component" value="Unassembled WGS sequence"/>
</dbReference>
<comment type="caution">
    <text evidence="1">The sequence shown here is derived from an EMBL/GenBank/DDBJ whole genome shotgun (WGS) entry which is preliminary data.</text>
</comment>
<dbReference type="EMBL" id="QRCT01000010">
    <property type="protein sequence ID" value="RDU24879.1"/>
    <property type="molecule type" value="Genomic_DNA"/>
</dbReference>
<dbReference type="PANTHER" id="PTHR35332:SF2">
    <property type="entry name" value="REGULATION OF ENOLASE PROTEIN 1"/>
    <property type="match status" value="1"/>
</dbReference>
<keyword evidence="2" id="KW-1185">Reference proteome</keyword>
<dbReference type="OrthoDB" id="9808724at2"/>
<organism evidence="1 2">
    <name type="scientific">Anaerosacchariphilus polymeriproducens</name>
    <dbReference type="NCBI Taxonomy" id="1812858"/>
    <lineage>
        <taxon>Bacteria</taxon>
        <taxon>Bacillati</taxon>
        <taxon>Bacillota</taxon>
        <taxon>Clostridia</taxon>
        <taxon>Lachnospirales</taxon>
        <taxon>Lachnospiraceae</taxon>
        <taxon>Anaerosacchariphilus</taxon>
    </lineage>
</organism>
<dbReference type="Gene3D" id="2.60.120.200">
    <property type="match status" value="1"/>
</dbReference>
<dbReference type="InterPro" id="IPR013320">
    <property type="entry name" value="ConA-like_dom_sf"/>
</dbReference>
<evidence type="ECO:0000313" key="2">
    <source>
        <dbReference type="Proteomes" id="UP000255036"/>
    </source>
</evidence>
<dbReference type="AlphaFoldDB" id="A0A371AZA7"/>
<name>A0A371AZA7_9FIRM</name>
<dbReference type="SUPFAM" id="SSF49899">
    <property type="entry name" value="Concanavalin A-like lectins/glucanases"/>
    <property type="match status" value="1"/>
</dbReference>
<accession>A0A371AZA7</accession>
<dbReference type="PIRSF" id="PIRSF022704">
    <property type="entry name" value="UCP022704"/>
    <property type="match status" value="1"/>
</dbReference>
<protein>
    <submittedName>
        <fullName evidence="1">DUF1349 domain-containing protein</fullName>
    </submittedName>
</protein>